<dbReference type="InterPro" id="IPR001548">
    <property type="entry name" value="Peptidase_M2"/>
</dbReference>
<keyword evidence="2" id="KW-0732">Signal</keyword>
<evidence type="ECO:0000256" key="5">
    <source>
        <dbReference type="PIRSR" id="PIRSR601548-2"/>
    </source>
</evidence>
<dbReference type="AlphaFoldDB" id="A0A9P9YSU8"/>
<dbReference type="GO" id="GO:0008241">
    <property type="term" value="F:peptidyl-dipeptidase activity"/>
    <property type="evidence" value="ECO:0007669"/>
    <property type="project" value="InterPro"/>
</dbReference>
<evidence type="ECO:0000256" key="6">
    <source>
        <dbReference type="PIRSR" id="PIRSR601548-4"/>
    </source>
</evidence>
<evidence type="ECO:0000256" key="1">
    <source>
        <dbReference type="ARBA" id="ARBA00008139"/>
    </source>
</evidence>
<dbReference type="GO" id="GO:0006508">
    <property type="term" value="P:proteolysis"/>
    <property type="evidence" value="ECO:0007669"/>
    <property type="project" value="InterPro"/>
</dbReference>
<feature type="disulfide bond" evidence="6 7">
    <location>
        <begin position="33"/>
        <end position="51"/>
    </location>
</feature>
<dbReference type="EMBL" id="JAMKOV010000002">
    <property type="protein sequence ID" value="KAI8042534.1"/>
    <property type="molecule type" value="Genomic_DNA"/>
</dbReference>
<comment type="caution">
    <text evidence="8">The sequence shown here is derived from an EMBL/GenBank/DDBJ whole genome shotgun (WGS) entry which is preliminary data.</text>
</comment>
<accession>A0A9P9YSU8</accession>
<keyword evidence="4" id="KW-0325">Glycoprotein</keyword>
<dbReference type="GO" id="GO:0008237">
    <property type="term" value="F:metallopeptidase activity"/>
    <property type="evidence" value="ECO:0007669"/>
    <property type="project" value="InterPro"/>
</dbReference>
<reference evidence="8" key="1">
    <citation type="journal article" date="2023" name="Genome Biol. Evol.">
        <title>Long-read-based Genome Assembly of Drosophila gunungcola Reveals Fewer Chemosensory Genes in Flower-breeding Species.</title>
        <authorList>
            <person name="Negi A."/>
            <person name="Liao B.Y."/>
            <person name="Yeh S.D."/>
        </authorList>
    </citation>
    <scope>NUCLEOTIDE SEQUENCE</scope>
    <source>
        <strain evidence="8">Sukarami</strain>
    </source>
</reference>
<organism evidence="8 9">
    <name type="scientific">Drosophila gunungcola</name>
    <name type="common">fruit fly</name>
    <dbReference type="NCBI Taxonomy" id="103775"/>
    <lineage>
        <taxon>Eukaryota</taxon>
        <taxon>Metazoa</taxon>
        <taxon>Ecdysozoa</taxon>
        <taxon>Arthropoda</taxon>
        <taxon>Hexapoda</taxon>
        <taxon>Insecta</taxon>
        <taxon>Pterygota</taxon>
        <taxon>Neoptera</taxon>
        <taxon>Endopterygota</taxon>
        <taxon>Diptera</taxon>
        <taxon>Brachycera</taxon>
        <taxon>Muscomorpha</taxon>
        <taxon>Ephydroidea</taxon>
        <taxon>Drosophilidae</taxon>
        <taxon>Drosophila</taxon>
        <taxon>Sophophora</taxon>
    </lineage>
</organism>
<feature type="binding site" evidence="5">
    <location>
        <position position="17"/>
    </location>
    <ligand>
        <name>chloride</name>
        <dbReference type="ChEBI" id="CHEBI:17996"/>
        <label>1</label>
    </ligand>
</feature>
<evidence type="ECO:0000256" key="7">
    <source>
        <dbReference type="PROSITE-ProRule" id="PRU01355"/>
    </source>
</evidence>
<dbReference type="PROSITE" id="PS52011">
    <property type="entry name" value="PEPTIDASE_M2"/>
    <property type="match status" value="1"/>
</dbReference>
<keyword evidence="9" id="KW-1185">Reference proteome</keyword>
<evidence type="ECO:0000313" key="8">
    <source>
        <dbReference type="EMBL" id="KAI8042534.1"/>
    </source>
</evidence>
<evidence type="ECO:0000256" key="2">
    <source>
        <dbReference type="ARBA" id="ARBA00022729"/>
    </source>
</evidence>
<comment type="caution">
    <text evidence="7">Lacks conserved residue(s) required for the propagation of feature annotation.</text>
</comment>
<keyword evidence="3 6" id="KW-1015">Disulfide bond</keyword>
<dbReference type="SUPFAM" id="SSF55486">
    <property type="entry name" value="Metalloproteases ('zincins'), catalytic domain"/>
    <property type="match status" value="1"/>
</dbReference>
<dbReference type="Proteomes" id="UP001059596">
    <property type="component" value="Unassembled WGS sequence"/>
</dbReference>
<comment type="similarity">
    <text evidence="1 7">Belongs to the peptidase M2 family.</text>
</comment>
<evidence type="ECO:0000313" key="9">
    <source>
        <dbReference type="Proteomes" id="UP001059596"/>
    </source>
</evidence>
<proteinExistence type="inferred from homology"/>
<dbReference type="Pfam" id="PF01401">
    <property type="entry name" value="Peptidase_M2"/>
    <property type="match status" value="1"/>
</dbReference>
<evidence type="ECO:0000256" key="3">
    <source>
        <dbReference type="ARBA" id="ARBA00023157"/>
    </source>
</evidence>
<name>A0A9P9YSU8_9MUSC</name>
<evidence type="ECO:0000256" key="4">
    <source>
        <dbReference type="ARBA" id="ARBA00023180"/>
    </source>
</evidence>
<sequence length="64" mass="7440">MPICPSRNKAMFPSTFRYFFSTVLQFQIYRGLCRESGQYIPGDPRKPLHLCDIYRQPAAGNILK</sequence>
<protein>
    <submittedName>
        <fullName evidence="8">Uncharacterized protein</fullName>
    </submittedName>
</protein>
<gene>
    <name evidence="8" type="ORF">M5D96_003847</name>
</gene>
<dbReference type="GO" id="GO:0016020">
    <property type="term" value="C:membrane"/>
    <property type="evidence" value="ECO:0007669"/>
    <property type="project" value="InterPro"/>
</dbReference>